<evidence type="ECO:0000256" key="3">
    <source>
        <dbReference type="ARBA" id="ARBA00022475"/>
    </source>
</evidence>
<dbReference type="GO" id="GO:0005886">
    <property type="term" value="C:plasma membrane"/>
    <property type="evidence" value="ECO:0007669"/>
    <property type="project" value="UniProtKB-SubCell"/>
</dbReference>
<protein>
    <submittedName>
        <fullName evidence="9">Rod shape-determining protein MreD</fullName>
    </submittedName>
</protein>
<dbReference type="OrthoDB" id="1653857at2"/>
<keyword evidence="4 8" id="KW-0812">Transmembrane</keyword>
<proteinExistence type="inferred from homology"/>
<evidence type="ECO:0000256" key="8">
    <source>
        <dbReference type="SAM" id="Phobius"/>
    </source>
</evidence>
<evidence type="ECO:0000256" key="7">
    <source>
        <dbReference type="ARBA" id="ARBA00023136"/>
    </source>
</evidence>
<accession>A0A4V2URV5</accession>
<evidence type="ECO:0000256" key="4">
    <source>
        <dbReference type="ARBA" id="ARBA00022692"/>
    </source>
</evidence>
<dbReference type="Proteomes" id="UP000295788">
    <property type="component" value="Unassembled WGS sequence"/>
</dbReference>
<feature type="transmembrane region" description="Helical" evidence="8">
    <location>
        <begin position="28"/>
        <end position="50"/>
    </location>
</feature>
<organism evidence="9 10">
    <name type="scientific">Tepidibacillus fermentans</name>
    <dbReference type="NCBI Taxonomy" id="1281767"/>
    <lineage>
        <taxon>Bacteria</taxon>
        <taxon>Bacillati</taxon>
        <taxon>Bacillota</taxon>
        <taxon>Bacilli</taxon>
        <taxon>Bacillales</taxon>
        <taxon>Bacillaceae</taxon>
        <taxon>Tepidibacillus</taxon>
    </lineage>
</organism>
<dbReference type="AlphaFoldDB" id="A0A4V2URV5"/>
<comment type="similarity">
    <text evidence="2">Belongs to the MreD family.</text>
</comment>
<sequence>MQKFWTYSILFLLFILEGTVFQFLSVDYFYSLVTIVPHFVLVLIVFISIFQDRKKGLFIGLIFGFLYDVVYGKMIGINLMGMALVGYFSGWLTLYFQRSFPLYVMIETLTIFLFELYSFGTLRLFQLIDISLKWAFIQVMIPTVIVNGIFAILIFKPFQFLIEEEMIEDKV</sequence>
<dbReference type="RefSeq" id="WP_132770349.1">
    <property type="nucleotide sequence ID" value="NZ_SMAB01000023.1"/>
</dbReference>
<keyword evidence="5" id="KW-0133">Cell shape</keyword>
<dbReference type="NCBIfam" id="TIGR03426">
    <property type="entry name" value="shape_MreD"/>
    <property type="match status" value="1"/>
</dbReference>
<feature type="transmembrane region" description="Helical" evidence="8">
    <location>
        <begin position="134"/>
        <end position="155"/>
    </location>
</feature>
<dbReference type="Pfam" id="PF04093">
    <property type="entry name" value="MreD"/>
    <property type="match status" value="1"/>
</dbReference>
<evidence type="ECO:0000313" key="10">
    <source>
        <dbReference type="Proteomes" id="UP000295788"/>
    </source>
</evidence>
<evidence type="ECO:0000256" key="1">
    <source>
        <dbReference type="ARBA" id="ARBA00004651"/>
    </source>
</evidence>
<keyword evidence="10" id="KW-1185">Reference proteome</keyword>
<evidence type="ECO:0000256" key="2">
    <source>
        <dbReference type="ARBA" id="ARBA00007776"/>
    </source>
</evidence>
<dbReference type="InterPro" id="IPR007227">
    <property type="entry name" value="Cell_shape_determining_MreD"/>
</dbReference>
<keyword evidence="3" id="KW-1003">Cell membrane</keyword>
<feature type="transmembrane region" description="Helical" evidence="8">
    <location>
        <begin position="100"/>
        <end position="122"/>
    </location>
</feature>
<keyword evidence="7 8" id="KW-0472">Membrane</keyword>
<evidence type="ECO:0000256" key="6">
    <source>
        <dbReference type="ARBA" id="ARBA00022989"/>
    </source>
</evidence>
<evidence type="ECO:0000256" key="5">
    <source>
        <dbReference type="ARBA" id="ARBA00022960"/>
    </source>
</evidence>
<feature type="transmembrane region" description="Helical" evidence="8">
    <location>
        <begin position="57"/>
        <end position="88"/>
    </location>
</feature>
<comment type="caution">
    <text evidence="9">The sequence shown here is derived from an EMBL/GenBank/DDBJ whole genome shotgun (WGS) entry which is preliminary data.</text>
</comment>
<keyword evidence="6 8" id="KW-1133">Transmembrane helix</keyword>
<comment type="subcellular location">
    <subcellularLocation>
        <location evidence="1">Cell membrane</location>
        <topology evidence="1">Multi-pass membrane protein</topology>
    </subcellularLocation>
</comment>
<dbReference type="EMBL" id="SMAB01000023">
    <property type="protein sequence ID" value="TCS79062.1"/>
    <property type="molecule type" value="Genomic_DNA"/>
</dbReference>
<reference evidence="9 10" key="1">
    <citation type="submission" date="2019-03" db="EMBL/GenBank/DDBJ databases">
        <title>Genomic Encyclopedia of Type Strains, Phase IV (KMG-IV): sequencing the most valuable type-strain genomes for metagenomic binning, comparative biology and taxonomic classification.</title>
        <authorList>
            <person name="Goeker M."/>
        </authorList>
    </citation>
    <scope>NUCLEOTIDE SEQUENCE [LARGE SCALE GENOMIC DNA]</scope>
    <source>
        <strain evidence="9 10">DSM 23802</strain>
    </source>
</reference>
<name>A0A4V2URV5_9BACI</name>
<gene>
    <name evidence="9" type="ORF">EDD72_12323</name>
</gene>
<dbReference type="GO" id="GO:0008360">
    <property type="term" value="P:regulation of cell shape"/>
    <property type="evidence" value="ECO:0007669"/>
    <property type="project" value="UniProtKB-KW"/>
</dbReference>
<evidence type="ECO:0000313" key="9">
    <source>
        <dbReference type="EMBL" id="TCS79062.1"/>
    </source>
</evidence>